<protein>
    <recommendedName>
        <fullName evidence="5">Polymer-forming cytoskeletal protein</fullName>
    </recommendedName>
</protein>
<dbReference type="Pfam" id="PF04519">
    <property type="entry name" value="Bactofilin"/>
    <property type="match status" value="1"/>
</dbReference>
<feature type="region of interest" description="Disordered" evidence="2">
    <location>
        <begin position="1"/>
        <end position="55"/>
    </location>
</feature>
<dbReference type="OrthoDB" id="5738271at2"/>
<evidence type="ECO:0000256" key="2">
    <source>
        <dbReference type="SAM" id="MobiDB-lite"/>
    </source>
</evidence>
<evidence type="ECO:0000313" key="4">
    <source>
        <dbReference type="Proteomes" id="UP000033187"/>
    </source>
</evidence>
<proteinExistence type="inferred from homology"/>
<dbReference type="PANTHER" id="PTHR35024:SF4">
    <property type="entry name" value="POLYMER-FORMING CYTOSKELETAL PROTEIN"/>
    <property type="match status" value="1"/>
</dbReference>
<dbReference type="EMBL" id="LN829119">
    <property type="protein sequence ID" value="CPR15468.1"/>
    <property type="molecule type" value="Genomic_DNA"/>
</dbReference>
<feature type="region of interest" description="Disordered" evidence="2">
    <location>
        <begin position="165"/>
        <end position="217"/>
    </location>
</feature>
<accession>A0A0D6JAD5</accession>
<evidence type="ECO:0000313" key="3">
    <source>
        <dbReference type="EMBL" id="CPR15468.1"/>
    </source>
</evidence>
<name>A0A0D6JAD5_9HYPH</name>
<dbReference type="KEGG" id="fiy:BN1229_v1_0372"/>
<feature type="compositionally biased region" description="Basic and acidic residues" evidence="2">
    <location>
        <begin position="188"/>
        <end position="202"/>
    </location>
</feature>
<feature type="compositionally biased region" description="Polar residues" evidence="2">
    <location>
        <begin position="11"/>
        <end position="27"/>
    </location>
</feature>
<dbReference type="InterPro" id="IPR007607">
    <property type="entry name" value="BacA/B"/>
</dbReference>
<organism evidence="3 4">
    <name type="scientific">Candidatus Filomicrobium marinum</name>
    <dbReference type="NCBI Taxonomy" id="1608628"/>
    <lineage>
        <taxon>Bacteria</taxon>
        <taxon>Pseudomonadati</taxon>
        <taxon>Pseudomonadota</taxon>
        <taxon>Alphaproteobacteria</taxon>
        <taxon>Hyphomicrobiales</taxon>
        <taxon>Hyphomicrobiaceae</taxon>
        <taxon>Filomicrobium</taxon>
    </lineage>
</organism>
<dbReference type="PANTHER" id="PTHR35024">
    <property type="entry name" value="HYPOTHETICAL CYTOSOLIC PROTEIN"/>
    <property type="match status" value="1"/>
</dbReference>
<dbReference type="AlphaFoldDB" id="A0A0D6JAD5"/>
<evidence type="ECO:0008006" key="5">
    <source>
        <dbReference type="Google" id="ProtNLM"/>
    </source>
</evidence>
<comment type="similarity">
    <text evidence="1">Belongs to the bactofilin family.</text>
</comment>
<dbReference type="KEGG" id="fil:BN1229_v1_0367"/>
<evidence type="ECO:0000256" key="1">
    <source>
        <dbReference type="ARBA" id="ARBA00044755"/>
    </source>
</evidence>
<reference evidence="4" key="1">
    <citation type="submission" date="2015-02" db="EMBL/GenBank/DDBJ databases">
        <authorList>
            <person name="Chooi Y.-H."/>
        </authorList>
    </citation>
    <scope>NUCLEOTIDE SEQUENCE [LARGE SCALE GENOMIC DNA]</scope>
    <source>
        <strain evidence="4">strain Y</strain>
    </source>
</reference>
<feature type="compositionally biased region" description="Low complexity" evidence="2">
    <location>
        <begin position="28"/>
        <end position="44"/>
    </location>
</feature>
<sequence>MQMFGLKADRQQSGAANDAKSSYQGTPQTGASQSGASAYSGSQSEPPPSQYGSADWSNKEAVTIISEDIVINGNISAKRPICLEGTVEGDLRGDQVIVGKAGAVTGSIVANEVEVHGRVLGSIHSKSVMLYKTAHVEGDILHQGIGIEMGTHYDGRLKWEVTEQQAGRGHFDPAHAAPKPISANDPGHGYDQRAEHRSEQRPEMTVAYNAEATSPQY</sequence>
<dbReference type="Proteomes" id="UP000033187">
    <property type="component" value="Chromosome 1"/>
</dbReference>
<gene>
    <name evidence="3" type="ORF">YBN1229_v1_0372</name>
</gene>
<keyword evidence="4" id="KW-1185">Reference proteome</keyword>